<name>A0A1F5RW09_9BACT</name>
<keyword evidence="8 14" id="KW-1133">Transmembrane helix</keyword>
<dbReference type="GO" id="GO:0008360">
    <property type="term" value="P:regulation of cell shape"/>
    <property type="evidence" value="ECO:0007669"/>
    <property type="project" value="UniProtKB-KW"/>
</dbReference>
<dbReference type="PANTHER" id="PTHR30622:SF2">
    <property type="entry name" value="UNDECAPRENYL-DIPHOSPHATASE"/>
    <property type="match status" value="1"/>
</dbReference>
<gene>
    <name evidence="14" type="primary">uppP</name>
    <name evidence="15" type="ORF">A3I35_02340</name>
</gene>
<dbReference type="GO" id="GO:0009252">
    <property type="term" value="P:peptidoglycan biosynthetic process"/>
    <property type="evidence" value="ECO:0007669"/>
    <property type="project" value="UniProtKB-KW"/>
</dbReference>
<keyword evidence="9 14" id="KW-0472">Membrane</keyword>
<dbReference type="EMBL" id="MFFV01000052">
    <property type="protein sequence ID" value="OGF18604.1"/>
    <property type="molecule type" value="Genomic_DNA"/>
</dbReference>
<dbReference type="NCBIfam" id="TIGR00753">
    <property type="entry name" value="undec_PP_bacA"/>
    <property type="match status" value="1"/>
</dbReference>
<keyword evidence="14" id="KW-0573">Peptidoglycan synthesis</keyword>
<evidence type="ECO:0000256" key="3">
    <source>
        <dbReference type="ARBA" id="ARBA00012374"/>
    </source>
</evidence>
<feature type="transmembrane region" description="Helical" evidence="14">
    <location>
        <begin position="44"/>
        <end position="62"/>
    </location>
</feature>
<evidence type="ECO:0000256" key="5">
    <source>
        <dbReference type="ARBA" id="ARBA00022475"/>
    </source>
</evidence>
<protein>
    <recommendedName>
        <fullName evidence="4 14">Undecaprenyl-diphosphatase</fullName>
        <ecNumber evidence="3 14">3.6.1.27</ecNumber>
    </recommendedName>
    <alternativeName>
        <fullName evidence="12 14">Bacitracin resistance protein</fullName>
    </alternativeName>
    <alternativeName>
        <fullName evidence="11 14">Undecaprenyl pyrophosphate phosphatase</fullName>
    </alternativeName>
</protein>
<evidence type="ECO:0000256" key="12">
    <source>
        <dbReference type="ARBA" id="ARBA00032932"/>
    </source>
</evidence>
<evidence type="ECO:0000256" key="1">
    <source>
        <dbReference type="ARBA" id="ARBA00004651"/>
    </source>
</evidence>
<accession>A0A1F5RW09</accession>
<dbReference type="EC" id="3.6.1.27" evidence="3 14"/>
<keyword evidence="5 14" id="KW-1003">Cell membrane</keyword>
<feature type="transmembrane region" description="Helical" evidence="14">
    <location>
        <begin position="112"/>
        <end position="133"/>
    </location>
</feature>
<dbReference type="GO" id="GO:0071555">
    <property type="term" value="P:cell wall organization"/>
    <property type="evidence" value="ECO:0007669"/>
    <property type="project" value="UniProtKB-KW"/>
</dbReference>
<evidence type="ECO:0000256" key="10">
    <source>
        <dbReference type="ARBA" id="ARBA00023251"/>
    </source>
</evidence>
<dbReference type="InterPro" id="IPR003824">
    <property type="entry name" value="UppP"/>
</dbReference>
<keyword evidence="6 14" id="KW-0812">Transmembrane</keyword>
<evidence type="ECO:0000256" key="6">
    <source>
        <dbReference type="ARBA" id="ARBA00022692"/>
    </source>
</evidence>
<evidence type="ECO:0000256" key="8">
    <source>
        <dbReference type="ARBA" id="ARBA00022989"/>
    </source>
</evidence>
<evidence type="ECO:0000313" key="15">
    <source>
        <dbReference type="EMBL" id="OGF18604.1"/>
    </source>
</evidence>
<comment type="function">
    <text evidence="14">Catalyzes the dephosphorylation of undecaprenyl diphosphate (UPP). Confers resistance to bacitracin.</text>
</comment>
<sequence>MLINYLVILILSLVQGLSEFLPVSSSGHLILLHEALPALPLNNLAFDVVLHIASALAVIIFFRNDFKEILVGCWRGLVKRKKNEPARLAGLMVIATLPAALLGYWLETLVEQVLRSSIIVTAALVAGGILFLITERLARQRDDLTKLNWRQSLLIGGAQALALIPGVSRSGITIIAGMLFKLNRGEAARFSFLLAVPIILGANIKEAPVILTAVSRDELFSFGLGFFMTFVFSYFTIKYFIAFVRKHSLDIFAYYRFALAAVILLLWFSQ</sequence>
<dbReference type="GO" id="GO:0005886">
    <property type="term" value="C:plasma membrane"/>
    <property type="evidence" value="ECO:0007669"/>
    <property type="project" value="UniProtKB-SubCell"/>
</dbReference>
<evidence type="ECO:0000256" key="11">
    <source>
        <dbReference type="ARBA" id="ARBA00032707"/>
    </source>
</evidence>
<dbReference type="Pfam" id="PF02673">
    <property type="entry name" value="BacA"/>
    <property type="match status" value="1"/>
</dbReference>
<comment type="subcellular location">
    <subcellularLocation>
        <location evidence="1 14">Cell membrane</location>
        <topology evidence="1 14">Multi-pass membrane protein</topology>
    </subcellularLocation>
</comment>
<dbReference type="STRING" id="1797988.A3I35_02340"/>
<dbReference type="PANTHER" id="PTHR30622">
    <property type="entry name" value="UNDECAPRENYL-DIPHOSPHATASE"/>
    <property type="match status" value="1"/>
</dbReference>
<feature type="transmembrane region" description="Helical" evidence="14">
    <location>
        <begin position="88"/>
        <end position="106"/>
    </location>
</feature>
<evidence type="ECO:0000256" key="13">
    <source>
        <dbReference type="ARBA" id="ARBA00047594"/>
    </source>
</evidence>
<keyword evidence="14" id="KW-0133">Cell shape</keyword>
<comment type="similarity">
    <text evidence="2 14">Belongs to the UppP family.</text>
</comment>
<dbReference type="GO" id="GO:0050380">
    <property type="term" value="F:undecaprenyl-diphosphatase activity"/>
    <property type="evidence" value="ECO:0007669"/>
    <property type="project" value="UniProtKB-UniRule"/>
</dbReference>
<feature type="transmembrane region" description="Helical" evidence="14">
    <location>
        <begin position="219"/>
        <end position="241"/>
    </location>
</feature>
<evidence type="ECO:0000256" key="14">
    <source>
        <dbReference type="HAMAP-Rule" id="MF_01006"/>
    </source>
</evidence>
<comment type="caution">
    <text evidence="15">The sequence shown here is derived from an EMBL/GenBank/DDBJ whole genome shotgun (WGS) entry which is preliminary data.</text>
</comment>
<evidence type="ECO:0000256" key="9">
    <source>
        <dbReference type="ARBA" id="ARBA00023136"/>
    </source>
</evidence>
<keyword evidence="10 14" id="KW-0046">Antibiotic resistance</keyword>
<dbReference type="AlphaFoldDB" id="A0A1F5RW09"/>
<comment type="miscellaneous">
    <text evidence="14">Bacitracin is thought to be involved in the inhibition of peptidoglycan synthesis by sequestering undecaprenyl diphosphate, thereby reducing the pool of lipid carrier available.</text>
</comment>
<dbReference type="HAMAP" id="MF_01006">
    <property type="entry name" value="Undec_diphosphatase"/>
    <property type="match status" value="1"/>
</dbReference>
<evidence type="ECO:0000256" key="2">
    <source>
        <dbReference type="ARBA" id="ARBA00010621"/>
    </source>
</evidence>
<evidence type="ECO:0000256" key="4">
    <source>
        <dbReference type="ARBA" id="ARBA00021581"/>
    </source>
</evidence>
<reference evidence="15 16" key="1">
    <citation type="journal article" date="2016" name="Nat. Commun.">
        <title>Thousands of microbial genomes shed light on interconnected biogeochemical processes in an aquifer system.</title>
        <authorList>
            <person name="Anantharaman K."/>
            <person name="Brown C.T."/>
            <person name="Hug L.A."/>
            <person name="Sharon I."/>
            <person name="Castelle C.J."/>
            <person name="Probst A.J."/>
            <person name="Thomas B.C."/>
            <person name="Singh A."/>
            <person name="Wilkins M.J."/>
            <person name="Karaoz U."/>
            <person name="Brodie E.L."/>
            <person name="Williams K.H."/>
            <person name="Hubbard S.S."/>
            <person name="Banfield J.F."/>
        </authorList>
    </citation>
    <scope>NUCLEOTIDE SEQUENCE [LARGE SCALE GENOMIC DNA]</scope>
</reference>
<comment type="catalytic activity">
    <reaction evidence="13 14">
        <text>di-trans,octa-cis-undecaprenyl diphosphate + H2O = di-trans,octa-cis-undecaprenyl phosphate + phosphate + H(+)</text>
        <dbReference type="Rhea" id="RHEA:28094"/>
        <dbReference type="ChEBI" id="CHEBI:15377"/>
        <dbReference type="ChEBI" id="CHEBI:15378"/>
        <dbReference type="ChEBI" id="CHEBI:43474"/>
        <dbReference type="ChEBI" id="CHEBI:58405"/>
        <dbReference type="ChEBI" id="CHEBI:60392"/>
        <dbReference type="EC" id="3.6.1.27"/>
    </reaction>
</comment>
<feature type="transmembrane region" description="Helical" evidence="14">
    <location>
        <begin position="253"/>
        <end position="269"/>
    </location>
</feature>
<evidence type="ECO:0000313" key="16">
    <source>
        <dbReference type="Proteomes" id="UP000177878"/>
    </source>
</evidence>
<dbReference type="Proteomes" id="UP000177878">
    <property type="component" value="Unassembled WGS sequence"/>
</dbReference>
<proteinExistence type="inferred from homology"/>
<keyword evidence="7 14" id="KW-0378">Hydrolase</keyword>
<keyword evidence="14" id="KW-0961">Cell wall biogenesis/degradation</keyword>
<organism evidence="15 16">
    <name type="scientific">Candidatus Falkowbacteria bacterium RIFCSPLOWO2_02_FULL_45_15</name>
    <dbReference type="NCBI Taxonomy" id="1797988"/>
    <lineage>
        <taxon>Bacteria</taxon>
        <taxon>Candidatus Falkowiibacteriota</taxon>
    </lineage>
</organism>
<dbReference type="GO" id="GO:0046677">
    <property type="term" value="P:response to antibiotic"/>
    <property type="evidence" value="ECO:0007669"/>
    <property type="project" value="UniProtKB-UniRule"/>
</dbReference>
<evidence type="ECO:0000256" key="7">
    <source>
        <dbReference type="ARBA" id="ARBA00022801"/>
    </source>
</evidence>
<feature type="transmembrane region" description="Helical" evidence="14">
    <location>
        <begin position="153"/>
        <end position="180"/>
    </location>
</feature>